<name>A0A9E7I738_9LILI</name>
<sequence>MAKKVGPFLAAEENSDSDHPKLLMSSTLASNLSLLTLWKTLSVQMNIRDCRGIPSSSTLATKARSDSGFWDINCGRPLKTRESLSSGMPHSSLKNFRLGCNVFSTLEKKNHPVFLRCLKTSSLDPKRLSHTSNLGTKDR</sequence>
<evidence type="ECO:0000313" key="2">
    <source>
        <dbReference type="Proteomes" id="UP001055439"/>
    </source>
</evidence>
<keyword evidence="2" id="KW-1185">Reference proteome</keyword>
<gene>
    <name evidence="1" type="ORF">MUK42_33267</name>
</gene>
<evidence type="ECO:0000313" key="1">
    <source>
        <dbReference type="EMBL" id="URE43164.1"/>
    </source>
</evidence>
<reference evidence="1" key="1">
    <citation type="submission" date="2022-05" db="EMBL/GenBank/DDBJ databases">
        <title>The Musa troglodytarum L. genome provides insights into the mechanism of non-climacteric behaviour and enrichment of carotenoids.</title>
        <authorList>
            <person name="Wang J."/>
        </authorList>
    </citation>
    <scope>NUCLEOTIDE SEQUENCE</scope>
    <source>
        <tissue evidence="1">Leaf</tissue>
    </source>
</reference>
<proteinExistence type="predicted"/>
<accession>A0A9E7I738</accession>
<organism evidence="1 2">
    <name type="scientific">Musa troglodytarum</name>
    <name type="common">fe'i banana</name>
    <dbReference type="NCBI Taxonomy" id="320322"/>
    <lineage>
        <taxon>Eukaryota</taxon>
        <taxon>Viridiplantae</taxon>
        <taxon>Streptophyta</taxon>
        <taxon>Embryophyta</taxon>
        <taxon>Tracheophyta</taxon>
        <taxon>Spermatophyta</taxon>
        <taxon>Magnoliopsida</taxon>
        <taxon>Liliopsida</taxon>
        <taxon>Zingiberales</taxon>
        <taxon>Musaceae</taxon>
        <taxon>Musa</taxon>
    </lineage>
</organism>
<protein>
    <submittedName>
        <fullName evidence="1">Uncharacterized protein</fullName>
    </submittedName>
</protein>
<dbReference type="AlphaFoldDB" id="A0A9E7I738"/>
<dbReference type="EMBL" id="CP097511">
    <property type="protein sequence ID" value="URE43164.1"/>
    <property type="molecule type" value="Genomic_DNA"/>
</dbReference>
<dbReference type="Proteomes" id="UP001055439">
    <property type="component" value="Chromosome 9"/>
</dbReference>